<proteinExistence type="predicted"/>
<reference evidence="2 3" key="1">
    <citation type="submission" date="2016-01" db="EMBL/GenBank/DDBJ databases">
        <title>Complete genome sequence of strain Lentibacillus amyloliquefaciens LAM0015T isolated from saline sediment.</title>
        <authorList>
            <person name="Wang J.-L."/>
            <person name="He M.-X."/>
        </authorList>
    </citation>
    <scope>NUCLEOTIDE SEQUENCE [LARGE SCALE GENOMIC DNA]</scope>
    <source>
        <strain evidence="2 3">LAM0015</strain>
    </source>
</reference>
<gene>
    <name evidence="2" type="ORF">AOX59_07570</name>
</gene>
<keyword evidence="1" id="KW-0472">Membrane</keyword>
<dbReference type="OrthoDB" id="2626715at2"/>
<feature type="transmembrane region" description="Helical" evidence="1">
    <location>
        <begin position="98"/>
        <end position="117"/>
    </location>
</feature>
<dbReference type="KEGG" id="lao:AOX59_07570"/>
<feature type="transmembrane region" description="Helical" evidence="1">
    <location>
        <begin position="68"/>
        <end position="86"/>
    </location>
</feature>
<organism evidence="2 3">
    <name type="scientific">Lentibacillus amyloliquefaciens</name>
    <dbReference type="NCBI Taxonomy" id="1472767"/>
    <lineage>
        <taxon>Bacteria</taxon>
        <taxon>Bacillati</taxon>
        <taxon>Bacillota</taxon>
        <taxon>Bacilli</taxon>
        <taxon>Bacillales</taxon>
        <taxon>Bacillaceae</taxon>
        <taxon>Lentibacillus</taxon>
    </lineage>
</organism>
<feature type="transmembrane region" description="Helical" evidence="1">
    <location>
        <begin position="129"/>
        <end position="146"/>
    </location>
</feature>
<sequence>MTFSIFFFLTWLVISIFAVMQKKLSLVENTFVFLVILVVSINFSSIIADELKLITLPKEKLPYTAYLMNRSIIIPVLVLIQLNICMARDAFFWKAGSILTAVLLLTGINYLMTALNISSYTNWNPGFDAIYFLLLNLTALIAYSIIDRASEKAVNHT</sequence>
<feature type="transmembrane region" description="Helical" evidence="1">
    <location>
        <begin position="31"/>
        <end position="48"/>
    </location>
</feature>
<name>A0A0U3WFA3_9BACI</name>
<protein>
    <submittedName>
        <fullName evidence="2">Uncharacterized protein</fullName>
    </submittedName>
</protein>
<dbReference type="RefSeq" id="WP_068444113.1">
    <property type="nucleotide sequence ID" value="NZ_CP013862.1"/>
</dbReference>
<keyword evidence="1" id="KW-0812">Transmembrane</keyword>
<dbReference type="AlphaFoldDB" id="A0A0U3WFA3"/>
<keyword evidence="1" id="KW-1133">Transmembrane helix</keyword>
<dbReference type="EMBL" id="CP013862">
    <property type="protein sequence ID" value="ALX48479.1"/>
    <property type="molecule type" value="Genomic_DNA"/>
</dbReference>
<accession>A0A0U3WFA3</accession>
<evidence type="ECO:0000313" key="3">
    <source>
        <dbReference type="Proteomes" id="UP000050331"/>
    </source>
</evidence>
<evidence type="ECO:0000313" key="2">
    <source>
        <dbReference type="EMBL" id="ALX48479.1"/>
    </source>
</evidence>
<evidence type="ECO:0000256" key="1">
    <source>
        <dbReference type="SAM" id="Phobius"/>
    </source>
</evidence>
<keyword evidence="3" id="KW-1185">Reference proteome</keyword>
<feature type="transmembrane region" description="Helical" evidence="1">
    <location>
        <begin position="6"/>
        <end position="24"/>
    </location>
</feature>
<dbReference type="Proteomes" id="UP000050331">
    <property type="component" value="Chromosome"/>
</dbReference>